<dbReference type="Gene3D" id="4.10.60.10">
    <property type="entry name" value="Zinc finger, CCHC-type"/>
    <property type="match status" value="1"/>
</dbReference>
<gene>
    <name evidence="3" type="ORF">TTRE_0000857101</name>
</gene>
<protein>
    <recommendedName>
        <fullName evidence="2">CCHC-type domain-containing protein</fullName>
    </recommendedName>
</protein>
<dbReference type="InterPro" id="IPR036875">
    <property type="entry name" value="Znf_CCHC_sf"/>
</dbReference>
<evidence type="ECO:0000259" key="2">
    <source>
        <dbReference type="SMART" id="SM00343"/>
    </source>
</evidence>
<dbReference type="InterPro" id="IPR001878">
    <property type="entry name" value="Znf_CCHC"/>
</dbReference>
<dbReference type="PANTHER" id="PTHR33198:SF19">
    <property type="entry name" value="CCHC-TYPE DOMAIN-CONTAINING PROTEIN"/>
    <property type="match status" value="1"/>
</dbReference>
<sequence length="355" mass="40290">MLTMGFFWRSWCYRTCYRIFVNKKSVTEDNNWRQGSEVERAVHLDPSFILGIVAGAMSSNYSVLEPFDVSTGIDGWMEWMERFVIFAEANNVPPANRRTVSLNQCGPQLYRLVREAVTLKKPSSMSFEALIEAVQGRFDPIPGIYTARAEFYARKQQPDEPVAVFMTNLRRLARRCQYEASPTVAERVDAQLQDLFIIGMCDAETRRRILRGLKLPLKEVYSLALLGETVATQSRLLEERAAGSPVPTVHALANKNKSGRSNQVSFGAEGTKCLRCDKKGHSADFCRFKELLCHRCHKKEHVSKVCRSSLPTTSYQQESAIFGNSRGTDRRRSVHAVEQTPSRDPCSTWESEDDL</sequence>
<name>A0A077ZIJ5_TRITR</name>
<dbReference type="Proteomes" id="UP000030665">
    <property type="component" value="Unassembled WGS sequence"/>
</dbReference>
<reference evidence="3" key="2">
    <citation type="submission" date="2014-03" db="EMBL/GenBank/DDBJ databases">
        <title>The whipworm genome and dual-species transcriptomics of an intimate host-pathogen interaction.</title>
        <authorList>
            <person name="Foth B.J."/>
            <person name="Tsai I.J."/>
            <person name="Reid A.J."/>
            <person name="Bancroft A.J."/>
            <person name="Nichol S."/>
            <person name="Tracey A."/>
            <person name="Holroyd N."/>
            <person name="Cotton J.A."/>
            <person name="Stanley E.J."/>
            <person name="Zarowiecki M."/>
            <person name="Liu J.Z."/>
            <person name="Huckvale T."/>
            <person name="Cooper P.J."/>
            <person name="Grencis R.K."/>
            <person name="Berriman M."/>
        </authorList>
    </citation>
    <scope>NUCLEOTIDE SEQUENCE [LARGE SCALE GENOMIC DNA]</scope>
</reference>
<feature type="region of interest" description="Disordered" evidence="1">
    <location>
        <begin position="322"/>
        <end position="355"/>
    </location>
</feature>
<feature type="domain" description="CCHC-type" evidence="2">
    <location>
        <begin position="292"/>
        <end position="308"/>
    </location>
</feature>
<dbReference type="PANTHER" id="PTHR33198">
    <property type="entry name" value="ANK_REP_REGION DOMAIN-CONTAINING PROTEIN-RELATED"/>
    <property type="match status" value="1"/>
</dbReference>
<dbReference type="EMBL" id="HG806953">
    <property type="protein sequence ID" value="CDW60207.1"/>
    <property type="molecule type" value="Genomic_DNA"/>
</dbReference>
<dbReference type="GO" id="GO:0008270">
    <property type="term" value="F:zinc ion binding"/>
    <property type="evidence" value="ECO:0007669"/>
    <property type="project" value="InterPro"/>
</dbReference>
<dbReference type="GO" id="GO:0003676">
    <property type="term" value="F:nucleic acid binding"/>
    <property type="evidence" value="ECO:0007669"/>
    <property type="project" value="InterPro"/>
</dbReference>
<keyword evidence="4" id="KW-1185">Reference proteome</keyword>
<dbReference type="GO" id="GO:0019899">
    <property type="term" value="F:enzyme binding"/>
    <property type="evidence" value="ECO:0007669"/>
    <property type="project" value="UniProtKB-ARBA"/>
</dbReference>
<organism evidence="3 4">
    <name type="scientific">Trichuris trichiura</name>
    <name type="common">Whipworm</name>
    <name type="synonym">Trichocephalus trichiurus</name>
    <dbReference type="NCBI Taxonomy" id="36087"/>
    <lineage>
        <taxon>Eukaryota</taxon>
        <taxon>Metazoa</taxon>
        <taxon>Ecdysozoa</taxon>
        <taxon>Nematoda</taxon>
        <taxon>Enoplea</taxon>
        <taxon>Dorylaimia</taxon>
        <taxon>Trichinellida</taxon>
        <taxon>Trichuridae</taxon>
        <taxon>Trichuris</taxon>
    </lineage>
</organism>
<evidence type="ECO:0000313" key="3">
    <source>
        <dbReference type="EMBL" id="CDW60207.1"/>
    </source>
</evidence>
<proteinExistence type="predicted"/>
<dbReference type="AlphaFoldDB" id="A0A077ZIJ5"/>
<dbReference type="SUPFAM" id="SSF57756">
    <property type="entry name" value="Retrovirus zinc finger-like domains"/>
    <property type="match status" value="1"/>
</dbReference>
<reference evidence="3" key="1">
    <citation type="submission" date="2014-01" db="EMBL/GenBank/DDBJ databases">
        <authorList>
            <person name="Aslett M."/>
        </authorList>
    </citation>
    <scope>NUCLEOTIDE SEQUENCE</scope>
</reference>
<dbReference type="OrthoDB" id="10064127at2759"/>
<evidence type="ECO:0000256" key="1">
    <source>
        <dbReference type="SAM" id="MobiDB-lite"/>
    </source>
</evidence>
<dbReference type="STRING" id="36087.A0A077ZIJ5"/>
<evidence type="ECO:0000313" key="4">
    <source>
        <dbReference type="Proteomes" id="UP000030665"/>
    </source>
</evidence>
<feature type="domain" description="CCHC-type" evidence="2">
    <location>
        <begin position="272"/>
        <end position="288"/>
    </location>
</feature>
<accession>A0A077ZIJ5</accession>
<dbReference type="SMART" id="SM00343">
    <property type="entry name" value="ZnF_C2HC"/>
    <property type="match status" value="2"/>
</dbReference>